<dbReference type="AlphaFoldDB" id="A0ABD2NWI7"/>
<dbReference type="PANTHER" id="PTHR46409">
    <property type="entry name" value="HTH PSQ-TYPE DOMAIN-CONTAINING PROTEIN"/>
    <property type="match status" value="1"/>
</dbReference>
<organism evidence="1 2">
    <name type="scientific">Cryptolaemus montrouzieri</name>
    <dbReference type="NCBI Taxonomy" id="559131"/>
    <lineage>
        <taxon>Eukaryota</taxon>
        <taxon>Metazoa</taxon>
        <taxon>Ecdysozoa</taxon>
        <taxon>Arthropoda</taxon>
        <taxon>Hexapoda</taxon>
        <taxon>Insecta</taxon>
        <taxon>Pterygota</taxon>
        <taxon>Neoptera</taxon>
        <taxon>Endopterygota</taxon>
        <taxon>Coleoptera</taxon>
        <taxon>Polyphaga</taxon>
        <taxon>Cucujiformia</taxon>
        <taxon>Coccinelloidea</taxon>
        <taxon>Coccinellidae</taxon>
        <taxon>Scymninae</taxon>
        <taxon>Scymnini</taxon>
        <taxon>Cryptolaemus</taxon>
    </lineage>
</organism>
<accession>A0ABD2NWI7</accession>
<dbReference type="PANTHER" id="PTHR46409:SF1">
    <property type="entry name" value="HTH PSQ-TYPE DOMAIN-CONTAINING PROTEIN"/>
    <property type="match status" value="1"/>
</dbReference>
<evidence type="ECO:0000313" key="1">
    <source>
        <dbReference type="EMBL" id="KAL3283081.1"/>
    </source>
</evidence>
<sequence length="200" mass="23135">MSRMYKPHIDEDPRCRELGIRSILKARERRQAEVLAFNVPWINFDTTHYSELGFWTELTGTELPLTLKSGMSLLDVPESKMDFRDLLCHTQAVERCVRLKMDLATINATCSLSGVKPTVKLEKLIVNKLYPIISAKCITTSYGDVILIEIEEGRVFLRKRCTEVLRTSIPLLKDQLFALKLLGFKEYRRTQAPRFEIEKL</sequence>
<reference evidence="1 2" key="1">
    <citation type="journal article" date="2021" name="BMC Biol.">
        <title>Horizontally acquired antibacterial genes associated with adaptive radiation of ladybird beetles.</title>
        <authorList>
            <person name="Li H.S."/>
            <person name="Tang X.F."/>
            <person name="Huang Y.H."/>
            <person name="Xu Z.Y."/>
            <person name="Chen M.L."/>
            <person name="Du X.Y."/>
            <person name="Qiu B.Y."/>
            <person name="Chen P.T."/>
            <person name="Zhang W."/>
            <person name="Slipinski A."/>
            <person name="Escalona H.E."/>
            <person name="Waterhouse R.M."/>
            <person name="Zwick A."/>
            <person name="Pang H."/>
        </authorList>
    </citation>
    <scope>NUCLEOTIDE SEQUENCE [LARGE SCALE GENOMIC DNA]</scope>
    <source>
        <strain evidence="1">SYSU2018</strain>
    </source>
</reference>
<proteinExistence type="predicted"/>
<dbReference type="Proteomes" id="UP001516400">
    <property type="component" value="Unassembled WGS sequence"/>
</dbReference>
<name>A0ABD2NWI7_9CUCU</name>
<evidence type="ECO:0000313" key="2">
    <source>
        <dbReference type="Proteomes" id="UP001516400"/>
    </source>
</evidence>
<dbReference type="EMBL" id="JABFTP020000144">
    <property type="protein sequence ID" value="KAL3283081.1"/>
    <property type="molecule type" value="Genomic_DNA"/>
</dbReference>
<comment type="caution">
    <text evidence="1">The sequence shown here is derived from an EMBL/GenBank/DDBJ whole genome shotgun (WGS) entry which is preliminary data.</text>
</comment>
<protein>
    <submittedName>
        <fullName evidence="1">Uncharacterized protein</fullName>
    </submittedName>
</protein>
<keyword evidence="2" id="KW-1185">Reference proteome</keyword>
<gene>
    <name evidence="1" type="ORF">HHI36_006238</name>
</gene>